<proteinExistence type="predicted"/>
<protein>
    <recommendedName>
        <fullName evidence="3">Tetratricopeptide repeat protein</fullName>
    </recommendedName>
</protein>
<dbReference type="SUPFAM" id="SSF48452">
    <property type="entry name" value="TPR-like"/>
    <property type="match status" value="2"/>
</dbReference>
<sequence length="1135" mass="125251">MEVTRFLGTHRYTWLMDLGQGPGCTWHLVRREIDGSRFLAQVWSPLPPDRDLDQMRDTFLARFLDAGALDPVHGHFGFDDEQAWYLQALHGTPLSRLWPSWGEVQREALLRHLAQQLAQDLHPRFLHPEVITLRPGLTQIPRVLGEAPWGLAKVPALLPRTAPAPALSEEQPWLQARDLSEAISRPLRGRSQELPYLKSLMLGFSAPIPMERIVLLQGEEGVGKAHLAAWACAVAESEGIWVHRLEASADESAGRFLTRLLEAVLAGSEVDLYAERPGAAKALALRLQAFSFLTGGRHPNRQEAGPDPEELKAALEVLDFARLHHPRLLHLSDLDRATPEVLSLVREIVHASGTPWLLSLTTGAQGAGLRPLIADLRQETAAALVGVNRLEDEDLRLVLEDLLGRHALPGDYLGGLVVQSLGNPGLLRNLLELAQQEGALLWEQNRWIPVPGRPPTLQAEDDLIRQIFLGRLQRLTPASATLVRLLALAERPLPAAALGRLLGLEGDLLEDALQGAVGSRLVQLRQDQVTIPDPRWREMVLTRTPLPELKRLARALLSVIQEQGGVAAHSVTLQALASDEATALAGALEALDLRPPGTPAETLRMVEQALQLDPRPWDEARLREHLAEAWARGTPSPGEGPARPSGALALEALDRALEALGRAAAHEGVRLAEARLHRKRAMLQLQLRRPAEAQEALMAAAERLADHPLHPEQPRLRLALGELHLLQGHLTKGIRALEEGLHPPAGRPQPQDQAALLTTLGRALAAQGQFQRSATHLQSAQRLLEHDQDFRHLVPVQIALAQVHLMQGQAEPCVTLLREALQTARLEGDLALQVQAHFALGMVRSLQQFLGPALSHLDRALERAQRLGDGARMVMIQLWRARTLAALGDPVAADHAQFEATAIPSPLLSPEERGDHTLLQGDIARFRSAWREAGRFFKAAADHFEANGMLWRHRLAQLRLGQAVARESRQARQEAPEQGWAILENLKGPVEGSGSRWLDLEWHRAHALLLSTVPASEAVAEEALRAWSEVLAAARELQFPAQVLEASAEGALLLLQRGEKLGARSRLQDAFPSFQQLWARLPDTHETSFLGREDLHRFRQTVESTGLRFILPERADPLVDWTPTQVNLPAYSDPD</sequence>
<gene>
    <name evidence="1" type="ORF">GETHOR_25330</name>
</gene>
<accession>A0ABM8DTN4</accession>
<dbReference type="SMART" id="SM00028">
    <property type="entry name" value="TPR"/>
    <property type="match status" value="4"/>
</dbReference>
<dbReference type="Gene3D" id="1.25.40.10">
    <property type="entry name" value="Tetratricopeptide repeat domain"/>
    <property type="match status" value="2"/>
</dbReference>
<dbReference type="InterPro" id="IPR025662">
    <property type="entry name" value="Sigma_54_int_dom_ATP-bd_1"/>
</dbReference>
<evidence type="ECO:0000313" key="1">
    <source>
        <dbReference type="EMBL" id="BDU70432.1"/>
    </source>
</evidence>
<evidence type="ECO:0008006" key="3">
    <source>
        <dbReference type="Google" id="ProtNLM"/>
    </source>
</evidence>
<dbReference type="RefSeq" id="WP_286354150.1">
    <property type="nucleotide sequence ID" value="NZ_AP027079.1"/>
</dbReference>
<dbReference type="SUPFAM" id="SSF52540">
    <property type="entry name" value="P-loop containing nucleoside triphosphate hydrolases"/>
    <property type="match status" value="1"/>
</dbReference>
<name>A0ABM8DTN4_9BACT</name>
<dbReference type="PROSITE" id="PS00675">
    <property type="entry name" value="SIGMA54_INTERACT_1"/>
    <property type="match status" value="1"/>
</dbReference>
<dbReference type="Proteomes" id="UP001242010">
    <property type="component" value="Chromosome"/>
</dbReference>
<evidence type="ECO:0000313" key="2">
    <source>
        <dbReference type="Proteomes" id="UP001242010"/>
    </source>
</evidence>
<organism evidence="1 2">
    <name type="scientific">Geothrix oryzae</name>
    <dbReference type="NCBI Taxonomy" id="2927975"/>
    <lineage>
        <taxon>Bacteria</taxon>
        <taxon>Pseudomonadati</taxon>
        <taxon>Acidobacteriota</taxon>
        <taxon>Holophagae</taxon>
        <taxon>Holophagales</taxon>
        <taxon>Holophagaceae</taxon>
        <taxon>Geothrix</taxon>
    </lineage>
</organism>
<reference evidence="2" key="1">
    <citation type="journal article" date="2023" name="Int. J. Syst. Evol. Microbiol.">
        <title>Mesoterricola silvestris gen. nov., sp. nov., Mesoterricola sediminis sp. nov., Geothrix oryzae sp. nov., Geothrix edaphica sp. nov., Geothrix rubra sp. nov., and Geothrix limicola sp. nov., six novel members of Acidobacteriota isolated from soils.</title>
        <authorList>
            <person name="Itoh H."/>
            <person name="Sugisawa Y."/>
            <person name="Mise K."/>
            <person name="Xu Z."/>
            <person name="Kuniyasu M."/>
            <person name="Ushijima N."/>
            <person name="Kawano K."/>
            <person name="Kobayashi E."/>
            <person name="Shiratori Y."/>
            <person name="Masuda Y."/>
            <person name="Senoo K."/>
        </authorList>
    </citation>
    <scope>NUCLEOTIDE SEQUENCE [LARGE SCALE GENOMIC DNA]</scope>
    <source>
        <strain evidence="2">Red222</strain>
    </source>
</reference>
<dbReference type="InterPro" id="IPR019734">
    <property type="entry name" value="TPR_rpt"/>
</dbReference>
<dbReference type="InterPro" id="IPR011990">
    <property type="entry name" value="TPR-like_helical_dom_sf"/>
</dbReference>
<dbReference type="EMBL" id="AP027079">
    <property type="protein sequence ID" value="BDU70432.1"/>
    <property type="molecule type" value="Genomic_DNA"/>
</dbReference>
<keyword evidence="2" id="KW-1185">Reference proteome</keyword>
<dbReference type="InterPro" id="IPR027417">
    <property type="entry name" value="P-loop_NTPase"/>
</dbReference>